<dbReference type="GeneID" id="4907350"/>
<evidence type="ECO:0000256" key="5">
    <source>
        <dbReference type="SAM" id="Phobius"/>
    </source>
</evidence>
<feature type="transmembrane region" description="Helical" evidence="5">
    <location>
        <begin position="324"/>
        <end position="342"/>
    </location>
</feature>
<proteinExistence type="predicted"/>
<evidence type="ECO:0000256" key="1">
    <source>
        <dbReference type="ARBA" id="ARBA00004196"/>
    </source>
</evidence>
<dbReference type="STRING" id="399550.Smar_0364"/>
<dbReference type="eggNOG" id="arCOG01005">
    <property type="taxonomic scope" value="Archaea"/>
</dbReference>
<keyword evidence="3" id="KW-0479">Metal-binding</keyword>
<keyword evidence="5" id="KW-1133">Transmembrane helix</keyword>
<dbReference type="HOGENOM" id="CLU_067263_0_0_2"/>
<dbReference type="PANTHER" id="PTHR42953">
    <property type="entry name" value="HIGH-AFFINITY ZINC UPTAKE SYSTEM PROTEIN ZNUA-RELATED"/>
    <property type="match status" value="1"/>
</dbReference>
<dbReference type="KEGG" id="smr:Smar_0364"/>
<organism evidence="6 7">
    <name type="scientific">Staphylothermus marinus (strain ATCC 43588 / DSM 3639 / JCM 9404 / F1)</name>
    <dbReference type="NCBI Taxonomy" id="399550"/>
    <lineage>
        <taxon>Archaea</taxon>
        <taxon>Thermoproteota</taxon>
        <taxon>Thermoprotei</taxon>
        <taxon>Desulfurococcales</taxon>
        <taxon>Desulfurococcaceae</taxon>
        <taxon>Staphylothermus</taxon>
    </lineage>
</organism>
<keyword evidence="5" id="KW-0812">Transmembrane</keyword>
<evidence type="ECO:0000256" key="4">
    <source>
        <dbReference type="ARBA" id="ARBA00022729"/>
    </source>
</evidence>
<dbReference type="RefSeq" id="WP_011838667.1">
    <property type="nucleotide sequence ID" value="NC_009033.1"/>
</dbReference>
<reference evidence="7" key="1">
    <citation type="journal article" date="2009" name="BMC Genomics">
        <title>The complete genome sequence of Staphylothermus marinus reveals differences in sulfur metabolism among heterotrophic Crenarchaeota.</title>
        <authorList>
            <person name="Anderson I.J."/>
            <person name="Dharmarajan L."/>
            <person name="Rodriguez J."/>
            <person name="Hooper S."/>
            <person name="Porat I."/>
            <person name="Ulrich L.E."/>
            <person name="Elkins J.G."/>
            <person name="Mavromatis K."/>
            <person name="Sun H."/>
            <person name="Land M."/>
            <person name="Lapidus A."/>
            <person name="Lucas S."/>
            <person name="Barry K."/>
            <person name="Huber H."/>
            <person name="Zhulin I.B."/>
            <person name="Whitman W.B."/>
            <person name="Mukhopadhyay B."/>
            <person name="Woese C."/>
            <person name="Bristow J."/>
            <person name="Kyrpides N."/>
        </authorList>
    </citation>
    <scope>NUCLEOTIDE SEQUENCE [LARGE SCALE GENOMIC DNA]</scope>
    <source>
        <strain evidence="7">ATCC 43588 / DSM 3639 / JCM 9404 / F1</strain>
    </source>
</reference>
<dbReference type="OrthoDB" id="50488at2157"/>
<keyword evidence="2" id="KW-0813">Transport</keyword>
<dbReference type="GO" id="GO:0046872">
    <property type="term" value="F:metal ion binding"/>
    <property type="evidence" value="ECO:0007669"/>
    <property type="project" value="UniProtKB-KW"/>
</dbReference>
<evidence type="ECO:0000256" key="3">
    <source>
        <dbReference type="ARBA" id="ARBA00022723"/>
    </source>
</evidence>
<comment type="subcellular location">
    <subcellularLocation>
        <location evidence="1">Cell envelope</location>
    </subcellularLocation>
</comment>
<sequence length="346" mass="39064">MRIQPLQAYIIMLLTITALLFNTIPVHSINNGNGLFIVVSFPNLISDIKQLITDHDRVVSVAPQGIDPHEYSLTPKNVEDLEKADIIISLAHAPFEKRIHDLYVEGKLKGVLIEIPYIPGIIIRENPATHMPDYHMIIYDPFNYIIFIKYVAQKMSELNPEYKTYYLDKAREVIRNVSDIIAKTPQLNMVGVADTPVTVYSVEWLGIDIKYLLVKEHGVQMTPQDLINVENSMKNKTIQVAIVTEPAVSQASKKLLELANKYSIPIIHVPSPLSQQSIPAKLSVISKEVISLSINKSFININTITPSSSVEESSIFWSKYYNDLVLFIIGSIIVALTIYEIIRRNP</sequence>
<dbReference type="GO" id="GO:0030001">
    <property type="term" value="P:metal ion transport"/>
    <property type="evidence" value="ECO:0007669"/>
    <property type="project" value="InterPro"/>
</dbReference>
<dbReference type="Proteomes" id="UP000000254">
    <property type="component" value="Chromosome"/>
</dbReference>
<dbReference type="Gene3D" id="3.40.50.1980">
    <property type="entry name" value="Nitrogenase molybdenum iron protein domain"/>
    <property type="match status" value="1"/>
</dbReference>
<gene>
    <name evidence="6" type="ordered locus">Smar_0364</name>
</gene>
<accession>A3DLG6</accession>
<dbReference type="AlphaFoldDB" id="A3DLG6"/>
<dbReference type="InterPro" id="IPR006127">
    <property type="entry name" value="ZnuA-like"/>
</dbReference>
<reference evidence="6 7" key="2">
    <citation type="journal article" date="2009" name="Stand. Genomic Sci.">
        <title>Complete genome sequence of Staphylothermus marinus Stetter and Fiala 1986 type strain F1.</title>
        <authorList>
            <person name="Anderson I.J."/>
            <person name="Sun H."/>
            <person name="Lapidus A."/>
            <person name="Copeland A."/>
            <person name="Glavina Del Rio T."/>
            <person name="Tice H."/>
            <person name="Dalin E."/>
            <person name="Lucas S."/>
            <person name="Barry K."/>
            <person name="Land M."/>
            <person name="Richardson P."/>
            <person name="Huber H."/>
            <person name="Kyrpides N.C."/>
        </authorList>
    </citation>
    <scope>NUCLEOTIDE SEQUENCE [LARGE SCALE GENOMIC DNA]</scope>
    <source>
        <strain evidence="7">ATCC 43588 / DSM 3639 / JCM 9404 / F1</strain>
    </source>
</reference>
<protein>
    <submittedName>
        <fullName evidence="6">Periplasmic solute binding protein</fullName>
    </submittedName>
</protein>
<evidence type="ECO:0000313" key="6">
    <source>
        <dbReference type="EMBL" id="ABN69476.1"/>
    </source>
</evidence>
<dbReference type="Pfam" id="PF01297">
    <property type="entry name" value="ZnuA"/>
    <property type="match status" value="1"/>
</dbReference>
<keyword evidence="5" id="KW-0472">Membrane</keyword>
<dbReference type="PANTHER" id="PTHR42953:SF1">
    <property type="entry name" value="METAL-BINDING PROTEIN HI_0362-RELATED"/>
    <property type="match status" value="1"/>
</dbReference>
<dbReference type="EMBL" id="CP000575">
    <property type="protein sequence ID" value="ABN69476.1"/>
    <property type="molecule type" value="Genomic_DNA"/>
</dbReference>
<dbReference type="SUPFAM" id="SSF53807">
    <property type="entry name" value="Helical backbone' metal receptor"/>
    <property type="match status" value="1"/>
</dbReference>
<evidence type="ECO:0000256" key="2">
    <source>
        <dbReference type="ARBA" id="ARBA00022448"/>
    </source>
</evidence>
<keyword evidence="7" id="KW-1185">Reference proteome</keyword>
<name>A3DLG6_STAMF</name>
<keyword evidence="4" id="KW-0732">Signal</keyword>
<evidence type="ECO:0000313" key="7">
    <source>
        <dbReference type="Proteomes" id="UP000000254"/>
    </source>
</evidence>
<dbReference type="InterPro" id="IPR050492">
    <property type="entry name" value="Bact_metal-bind_prot9"/>
</dbReference>